<dbReference type="SUPFAM" id="SSF103190">
    <property type="entry name" value="Sensory domain-like"/>
    <property type="match status" value="1"/>
</dbReference>
<organism evidence="14 15">
    <name type="scientific">Dulcicalothrix desertica PCC 7102</name>
    <dbReference type="NCBI Taxonomy" id="232991"/>
    <lineage>
        <taxon>Bacteria</taxon>
        <taxon>Bacillati</taxon>
        <taxon>Cyanobacteriota</taxon>
        <taxon>Cyanophyceae</taxon>
        <taxon>Nostocales</taxon>
        <taxon>Calotrichaceae</taxon>
        <taxon>Dulcicalothrix</taxon>
    </lineage>
</organism>
<dbReference type="InterPro" id="IPR005467">
    <property type="entry name" value="His_kinase_dom"/>
</dbReference>
<dbReference type="SMART" id="SM00387">
    <property type="entry name" value="HATPase_c"/>
    <property type="match status" value="1"/>
</dbReference>
<keyword evidence="10" id="KW-0902">Two-component regulatory system</keyword>
<sequence>MSILLILSAALPTILATQGIIIVARNELEESETKSLHKGLADFQYHIQQVKNDYQVNAQALQQRLEQAEIDTTNPDALVQKKELLENIINNPIDSKYQPSFYLFTDNEGRTIAHNIRAISNFNDDLVNLKNKPVTTIYRYITVPTGINTADIKIVNHALRQQRSLSGIEILPRQFLEKIGLDIQANIGYRRQPINNLTISQQPFPIGTYDTDNARIGLSILAAQPITINGRVVGTVVVGTLLNRNYQLVDQITKVSGVTTATLFAYDWRVSTNVPNNDGKTRAIGTRVARKVAEAVLERKQTFMGQVNIVGKSYRAAYAPIYSHYDQINNTQAKPIGIYYVGNPETKVQQTLNSLALTGYSIGGGFILLAIIIAIPGANAFSRSITELTKFAQSIGRGELHVRLQISKRRDEIGILEKELNYMAQQISINIQTMTANELKIRASAQELQDALKELKIAQTQLVQNAKMSGLENLVAGIAHEINNPVSFIYGNISCTEEYIQDLIYLIKLYQSNYPNPPEQINGALKEVDLEFLQQDIPKLLNSMTNGVQRIRRIVESLRTFSRMDEAEYKLVNLHNNIDCILALINYKLQSKLNFPGIKIIKKYEHIPEIKCYVGQLNQVFMNLFNNAIDAIEEAFEKNIITTNPEILIKTKVVQHDKRDYIQITIADNGIGIADDIQQSIFDPFFTTKPVGKGTGMGLAISYQIVTEKHHGSLKCISTPGKGAEFIIQIPV</sequence>
<dbReference type="AlphaFoldDB" id="A0A3S1CU29"/>
<dbReference type="Pfam" id="PF00512">
    <property type="entry name" value="HisKA"/>
    <property type="match status" value="1"/>
</dbReference>
<dbReference type="InterPro" id="IPR003594">
    <property type="entry name" value="HATPase_dom"/>
</dbReference>
<keyword evidence="6" id="KW-0808">Transferase</keyword>
<dbReference type="OrthoDB" id="5401154at2"/>
<protein>
    <recommendedName>
        <fullName evidence="3">histidine kinase</fullName>
        <ecNumber evidence="3">2.7.13.3</ecNumber>
    </recommendedName>
</protein>
<dbReference type="SUPFAM" id="SSF158472">
    <property type="entry name" value="HAMP domain-like"/>
    <property type="match status" value="1"/>
</dbReference>
<dbReference type="Gene3D" id="6.10.340.10">
    <property type="match status" value="1"/>
</dbReference>
<keyword evidence="11" id="KW-0472">Membrane</keyword>
<evidence type="ECO:0000313" key="15">
    <source>
        <dbReference type="Proteomes" id="UP000271624"/>
    </source>
</evidence>
<keyword evidence="7" id="KW-0812">Transmembrane</keyword>
<evidence type="ECO:0000256" key="4">
    <source>
        <dbReference type="ARBA" id="ARBA00022475"/>
    </source>
</evidence>
<evidence type="ECO:0000256" key="2">
    <source>
        <dbReference type="ARBA" id="ARBA00004651"/>
    </source>
</evidence>
<dbReference type="SMART" id="SM00388">
    <property type="entry name" value="HisKA"/>
    <property type="match status" value="1"/>
</dbReference>
<evidence type="ECO:0000259" key="13">
    <source>
        <dbReference type="PROSITE" id="PS50885"/>
    </source>
</evidence>
<evidence type="ECO:0000256" key="1">
    <source>
        <dbReference type="ARBA" id="ARBA00000085"/>
    </source>
</evidence>
<evidence type="ECO:0000259" key="12">
    <source>
        <dbReference type="PROSITE" id="PS50109"/>
    </source>
</evidence>
<comment type="catalytic activity">
    <reaction evidence="1">
        <text>ATP + protein L-histidine = ADP + protein N-phospho-L-histidine.</text>
        <dbReference type="EC" id="2.7.13.3"/>
    </reaction>
</comment>
<dbReference type="GO" id="GO:0005886">
    <property type="term" value="C:plasma membrane"/>
    <property type="evidence" value="ECO:0007669"/>
    <property type="project" value="UniProtKB-SubCell"/>
</dbReference>
<accession>A0A3S1CU29</accession>
<dbReference type="InterPro" id="IPR004358">
    <property type="entry name" value="Sig_transdc_His_kin-like_C"/>
</dbReference>
<reference evidence="14" key="1">
    <citation type="submission" date="2018-12" db="EMBL/GenBank/DDBJ databases">
        <authorList>
            <person name="Will S."/>
            <person name="Neumann-Schaal M."/>
            <person name="Henke P."/>
        </authorList>
    </citation>
    <scope>NUCLEOTIDE SEQUENCE</scope>
    <source>
        <strain evidence="14">PCC 7102</strain>
    </source>
</reference>
<dbReference type="CDD" id="cd06225">
    <property type="entry name" value="HAMP"/>
    <property type="match status" value="1"/>
</dbReference>
<keyword evidence="9" id="KW-1133">Transmembrane helix</keyword>
<keyword evidence="15" id="KW-1185">Reference proteome</keyword>
<evidence type="ECO:0000256" key="5">
    <source>
        <dbReference type="ARBA" id="ARBA00022553"/>
    </source>
</evidence>
<dbReference type="Gene3D" id="1.10.287.130">
    <property type="match status" value="1"/>
</dbReference>
<dbReference type="Gene3D" id="3.30.565.10">
    <property type="entry name" value="Histidine kinase-like ATPase, C-terminal domain"/>
    <property type="match status" value="1"/>
</dbReference>
<evidence type="ECO:0000256" key="9">
    <source>
        <dbReference type="ARBA" id="ARBA00022989"/>
    </source>
</evidence>
<dbReference type="EMBL" id="RSCL01000003">
    <property type="protein sequence ID" value="RUT08618.1"/>
    <property type="molecule type" value="Genomic_DNA"/>
</dbReference>
<comment type="caution">
    <text evidence="14">The sequence shown here is derived from an EMBL/GenBank/DDBJ whole genome shotgun (WGS) entry which is preliminary data.</text>
</comment>
<evidence type="ECO:0000256" key="11">
    <source>
        <dbReference type="ARBA" id="ARBA00023136"/>
    </source>
</evidence>
<dbReference type="PROSITE" id="PS50885">
    <property type="entry name" value="HAMP"/>
    <property type="match status" value="1"/>
</dbReference>
<keyword evidence="8" id="KW-0418">Kinase</keyword>
<dbReference type="InterPro" id="IPR033463">
    <property type="entry name" value="sCache_3"/>
</dbReference>
<dbReference type="PANTHER" id="PTHR43065">
    <property type="entry name" value="SENSOR HISTIDINE KINASE"/>
    <property type="match status" value="1"/>
</dbReference>
<dbReference type="SUPFAM" id="SSF47384">
    <property type="entry name" value="Homodimeric domain of signal transducing histidine kinase"/>
    <property type="match status" value="1"/>
</dbReference>
<evidence type="ECO:0000313" key="14">
    <source>
        <dbReference type="EMBL" id="RUT08618.1"/>
    </source>
</evidence>
<dbReference type="PROSITE" id="PS50109">
    <property type="entry name" value="HIS_KIN"/>
    <property type="match status" value="1"/>
</dbReference>
<dbReference type="SUPFAM" id="SSF55874">
    <property type="entry name" value="ATPase domain of HSP90 chaperone/DNA topoisomerase II/histidine kinase"/>
    <property type="match status" value="1"/>
</dbReference>
<evidence type="ECO:0000256" key="8">
    <source>
        <dbReference type="ARBA" id="ARBA00022777"/>
    </source>
</evidence>
<dbReference type="Pfam" id="PF02518">
    <property type="entry name" value="HATPase_c"/>
    <property type="match status" value="1"/>
</dbReference>
<feature type="domain" description="Histidine kinase" evidence="12">
    <location>
        <begin position="477"/>
        <end position="732"/>
    </location>
</feature>
<comment type="subcellular location">
    <subcellularLocation>
        <location evidence="2">Cell membrane</location>
        <topology evidence="2">Multi-pass membrane protein</topology>
    </subcellularLocation>
</comment>
<gene>
    <name evidence="14" type="ORF">DSM106972_017860</name>
</gene>
<dbReference type="CDD" id="cd00082">
    <property type="entry name" value="HisKA"/>
    <property type="match status" value="1"/>
</dbReference>
<evidence type="ECO:0000256" key="6">
    <source>
        <dbReference type="ARBA" id="ARBA00022679"/>
    </source>
</evidence>
<dbReference type="InterPro" id="IPR029151">
    <property type="entry name" value="Sensor-like_sf"/>
</dbReference>
<evidence type="ECO:0000256" key="7">
    <source>
        <dbReference type="ARBA" id="ARBA00022692"/>
    </source>
</evidence>
<proteinExistence type="predicted"/>
<dbReference type="Pfam" id="PF00672">
    <property type="entry name" value="HAMP"/>
    <property type="match status" value="1"/>
</dbReference>
<dbReference type="Proteomes" id="UP000271624">
    <property type="component" value="Unassembled WGS sequence"/>
</dbReference>
<dbReference type="PRINTS" id="PR00344">
    <property type="entry name" value="BCTRLSENSOR"/>
</dbReference>
<evidence type="ECO:0000256" key="3">
    <source>
        <dbReference type="ARBA" id="ARBA00012438"/>
    </source>
</evidence>
<feature type="domain" description="HAMP" evidence="13">
    <location>
        <begin position="379"/>
        <end position="432"/>
    </location>
</feature>
<dbReference type="EC" id="2.7.13.3" evidence="3"/>
<dbReference type="InterPro" id="IPR003661">
    <property type="entry name" value="HisK_dim/P_dom"/>
</dbReference>
<keyword evidence="4" id="KW-1003">Cell membrane</keyword>
<name>A0A3S1CU29_9CYAN</name>
<dbReference type="InterPro" id="IPR036097">
    <property type="entry name" value="HisK_dim/P_sf"/>
</dbReference>
<evidence type="ECO:0000256" key="10">
    <source>
        <dbReference type="ARBA" id="ARBA00023012"/>
    </source>
</evidence>
<dbReference type="InterPro" id="IPR003660">
    <property type="entry name" value="HAMP_dom"/>
</dbReference>
<dbReference type="GO" id="GO:0000155">
    <property type="term" value="F:phosphorelay sensor kinase activity"/>
    <property type="evidence" value="ECO:0007669"/>
    <property type="project" value="InterPro"/>
</dbReference>
<keyword evidence="5" id="KW-0597">Phosphoprotein</keyword>
<dbReference type="Pfam" id="PF17202">
    <property type="entry name" value="sCache_3_3"/>
    <property type="match status" value="1"/>
</dbReference>
<dbReference type="PANTHER" id="PTHR43065:SF50">
    <property type="entry name" value="HISTIDINE KINASE"/>
    <property type="match status" value="1"/>
</dbReference>
<dbReference type="InterPro" id="IPR036890">
    <property type="entry name" value="HATPase_C_sf"/>
</dbReference>
<reference evidence="14" key="2">
    <citation type="journal article" date="2019" name="Genome Biol. Evol.">
        <title>Day and night: Metabolic profiles and evolutionary relationships of six axenic non-marine cyanobacteria.</title>
        <authorList>
            <person name="Will S.E."/>
            <person name="Henke P."/>
            <person name="Boedeker C."/>
            <person name="Huang S."/>
            <person name="Brinkmann H."/>
            <person name="Rohde M."/>
            <person name="Jarek M."/>
            <person name="Friedl T."/>
            <person name="Seufert S."/>
            <person name="Schumacher M."/>
            <person name="Overmann J."/>
            <person name="Neumann-Schaal M."/>
            <person name="Petersen J."/>
        </authorList>
    </citation>
    <scope>NUCLEOTIDE SEQUENCE [LARGE SCALE GENOMIC DNA]</scope>
    <source>
        <strain evidence="14">PCC 7102</strain>
    </source>
</reference>
<dbReference type="SMART" id="SM00304">
    <property type="entry name" value="HAMP"/>
    <property type="match status" value="1"/>
</dbReference>